<reference evidence="2 3" key="1">
    <citation type="submission" date="2019-02" db="EMBL/GenBank/DDBJ databases">
        <title>Deep-cultivation of Planctomycetes and their phenomic and genomic characterization uncovers novel biology.</title>
        <authorList>
            <person name="Wiegand S."/>
            <person name="Jogler M."/>
            <person name="Boedeker C."/>
            <person name="Pinto D."/>
            <person name="Vollmers J."/>
            <person name="Rivas-Marin E."/>
            <person name="Kohn T."/>
            <person name="Peeters S.H."/>
            <person name="Heuer A."/>
            <person name="Rast P."/>
            <person name="Oberbeckmann S."/>
            <person name="Bunk B."/>
            <person name="Jeske O."/>
            <person name="Meyerdierks A."/>
            <person name="Storesund J.E."/>
            <person name="Kallscheuer N."/>
            <person name="Luecker S."/>
            <person name="Lage O.M."/>
            <person name="Pohl T."/>
            <person name="Merkel B.J."/>
            <person name="Hornburger P."/>
            <person name="Mueller R.-W."/>
            <person name="Bruemmer F."/>
            <person name="Labrenz M."/>
            <person name="Spormann A.M."/>
            <person name="Op Den Camp H."/>
            <person name="Overmann J."/>
            <person name="Amann R."/>
            <person name="Jetten M.S.M."/>
            <person name="Mascher T."/>
            <person name="Medema M.H."/>
            <person name="Devos D.P."/>
            <person name="Kaster A.-K."/>
            <person name="Ovreas L."/>
            <person name="Rohde M."/>
            <person name="Galperin M.Y."/>
            <person name="Jogler C."/>
        </authorList>
    </citation>
    <scope>NUCLEOTIDE SEQUENCE [LARGE SCALE GENOMIC DNA]</scope>
    <source>
        <strain evidence="2 3">Enr8</strain>
    </source>
</reference>
<dbReference type="RefSeq" id="WP_146435659.1">
    <property type="nucleotide sequence ID" value="NZ_SJPF01000005.1"/>
</dbReference>
<evidence type="ECO:0000313" key="3">
    <source>
        <dbReference type="Proteomes" id="UP000318878"/>
    </source>
</evidence>
<name>A0A5C5UYD9_9BACT</name>
<dbReference type="OrthoDB" id="283384at2"/>
<proteinExistence type="predicted"/>
<evidence type="ECO:0000259" key="1">
    <source>
        <dbReference type="Pfam" id="PF00534"/>
    </source>
</evidence>
<dbReference type="GO" id="GO:0016757">
    <property type="term" value="F:glycosyltransferase activity"/>
    <property type="evidence" value="ECO:0007669"/>
    <property type="project" value="InterPro"/>
</dbReference>
<dbReference type="PANTHER" id="PTHR46401">
    <property type="entry name" value="GLYCOSYLTRANSFERASE WBBK-RELATED"/>
    <property type="match status" value="1"/>
</dbReference>
<organism evidence="2 3">
    <name type="scientific">Blastopirellula retiformator</name>
    <dbReference type="NCBI Taxonomy" id="2527970"/>
    <lineage>
        <taxon>Bacteria</taxon>
        <taxon>Pseudomonadati</taxon>
        <taxon>Planctomycetota</taxon>
        <taxon>Planctomycetia</taxon>
        <taxon>Pirellulales</taxon>
        <taxon>Pirellulaceae</taxon>
        <taxon>Blastopirellula</taxon>
    </lineage>
</organism>
<sequence>MSSPIRRLLIDVTQTAKGDVNHGIQRVVRNIAKHALAYGESHALQCVPVMFENGQFVEVDEACIGRGFRKTHPDVLRRRKKLLRKFVPQSAVGLEQAFVRARKLLYPRTIARAIERFFARNDEPRKPANPGAGDVLLLLDAWWDIPMYDALSAARRDGAVVGTMIQDLIPVHHPELCHDKFAPSFQRWIKRAICSVDFILGNSQTTRNDLWDFIAKENAPLADWQVRPVRLGCDLESHATVDGEQIAPRVRQHFVDRDTAPYLMVSTIEVRKNHKLLLDAFDQLWASGSEASVALVGRIGWKCNDLLKRIKQHPQYGHRLLLLTDIGDAELAYIYQNSKAFIFPSLAEGFGLPIAEALHHGLHVFASDLKIHQEVGGPHCNYFSPHQPEELAELIRNFEAEQGWRIPIEAPPVNHPWSLTFEKIVRECETISQRLGESTAKQSQAA</sequence>
<protein>
    <submittedName>
        <fullName evidence="2">Glycosyltransferase Gtf1</fullName>
    </submittedName>
</protein>
<dbReference type="Proteomes" id="UP000318878">
    <property type="component" value="Unassembled WGS sequence"/>
</dbReference>
<comment type="caution">
    <text evidence="2">The sequence shown here is derived from an EMBL/GenBank/DDBJ whole genome shotgun (WGS) entry which is preliminary data.</text>
</comment>
<keyword evidence="2" id="KW-0808">Transferase</keyword>
<dbReference type="InterPro" id="IPR001296">
    <property type="entry name" value="Glyco_trans_1"/>
</dbReference>
<dbReference type="SUPFAM" id="SSF53756">
    <property type="entry name" value="UDP-Glycosyltransferase/glycogen phosphorylase"/>
    <property type="match status" value="1"/>
</dbReference>
<keyword evidence="3" id="KW-1185">Reference proteome</keyword>
<dbReference type="EMBL" id="SJPF01000005">
    <property type="protein sequence ID" value="TWT30859.1"/>
    <property type="molecule type" value="Genomic_DNA"/>
</dbReference>
<gene>
    <name evidence="2" type="primary">gtf1_2</name>
    <name evidence="2" type="ORF">Enr8_43850</name>
</gene>
<feature type="domain" description="Glycosyl transferase family 1" evidence="1">
    <location>
        <begin position="258"/>
        <end position="401"/>
    </location>
</feature>
<dbReference type="PANTHER" id="PTHR46401:SF9">
    <property type="entry name" value="MANNOSYLTRANSFERASE A"/>
    <property type="match status" value="1"/>
</dbReference>
<evidence type="ECO:0000313" key="2">
    <source>
        <dbReference type="EMBL" id="TWT30859.1"/>
    </source>
</evidence>
<dbReference type="CDD" id="cd03809">
    <property type="entry name" value="GT4_MtfB-like"/>
    <property type="match status" value="1"/>
</dbReference>
<dbReference type="AlphaFoldDB" id="A0A5C5UYD9"/>
<accession>A0A5C5UYD9</accession>
<dbReference type="Pfam" id="PF00534">
    <property type="entry name" value="Glycos_transf_1"/>
    <property type="match status" value="1"/>
</dbReference>
<dbReference type="Gene3D" id="3.40.50.2000">
    <property type="entry name" value="Glycogen Phosphorylase B"/>
    <property type="match status" value="1"/>
</dbReference>